<protein>
    <recommendedName>
        <fullName evidence="1">Transcriptional repressor PaaX-like central Cas2-like domain-containing protein</fullName>
    </recommendedName>
</protein>
<dbReference type="AlphaFoldDB" id="A0A3B0TSL6"/>
<dbReference type="Pfam" id="PF20803">
    <property type="entry name" value="PaaX_M"/>
    <property type="match status" value="1"/>
</dbReference>
<gene>
    <name evidence="2" type="ORF">MNBD_BACTEROID05-1044</name>
</gene>
<evidence type="ECO:0000259" key="1">
    <source>
        <dbReference type="Pfam" id="PF20803"/>
    </source>
</evidence>
<evidence type="ECO:0000313" key="2">
    <source>
        <dbReference type="EMBL" id="VAW19183.1"/>
    </source>
</evidence>
<feature type="non-terminal residue" evidence="2">
    <location>
        <position position="1"/>
    </location>
</feature>
<accession>A0A3B0TSL6</accession>
<proteinExistence type="predicted"/>
<name>A0A3B0TSL6_9ZZZZ</name>
<sequence>ERKRGVRDKLRKALVNFGFIKLQNSIWVYPYECEEFITMLKADLKTGKDILYIVADKVEYDKNFKGNFKLAK</sequence>
<dbReference type="Gene3D" id="3.30.70.2650">
    <property type="match status" value="1"/>
</dbReference>
<dbReference type="EMBL" id="UOEN01000455">
    <property type="protein sequence ID" value="VAW19183.1"/>
    <property type="molecule type" value="Genomic_DNA"/>
</dbReference>
<dbReference type="InterPro" id="IPR048846">
    <property type="entry name" value="PaaX-like_central"/>
</dbReference>
<organism evidence="2">
    <name type="scientific">hydrothermal vent metagenome</name>
    <dbReference type="NCBI Taxonomy" id="652676"/>
    <lineage>
        <taxon>unclassified sequences</taxon>
        <taxon>metagenomes</taxon>
        <taxon>ecological metagenomes</taxon>
    </lineage>
</organism>
<feature type="domain" description="Transcriptional repressor PaaX-like central Cas2-like" evidence="1">
    <location>
        <begin position="1"/>
        <end position="62"/>
    </location>
</feature>
<reference evidence="2" key="1">
    <citation type="submission" date="2018-06" db="EMBL/GenBank/DDBJ databases">
        <authorList>
            <person name="Zhirakovskaya E."/>
        </authorList>
    </citation>
    <scope>NUCLEOTIDE SEQUENCE</scope>
</reference>